<dbReference type="SMART" id="SM00644">
    <property type="entry name" value="Ami_2"/>
    <property type="match status" value="1"/>
</dbReference>
<gene>
    <name evidence="3" type="ORF">KRR39_11900</name>
</gene>
<feature type="compositionally biased region" description="Basic and acidic residues" evidence="1">
    <location>
        <begin position="554"/>
        <end position="570"/>
    </location>
</feature>
<dbReference type="RefSeq" id="WP_216937169.1">
    <property type="nucleotide sequence ID" value="NZ_CP077062.1"/>
</dbReference>
<dbReference type="GO" id="GO:0009253">
    <property type="term" value="P:peptidoglycan catabolic process"/>
    <property type="evidence" value="ECO:0007669"/>
    <property type="project" value="InterPro"/>
</dbReference>
<accession>A0A975SUY4</accession>
<dbReference type="GO" id="GO:0008745">
    <property type="term" value="F:N-acetylmuramoyl-L-alanine amidase activity"/>
    <property type="evidence" value="ECO:0007669"/>
    <property type="project" value="InterPro"/>
</dbReference>
<dbReference type="PANTHER" id="PTHR30417:SF1">
    <property type="entry name" value="N-ACETYLMURAMOYL-L-ALANINE AMIDASE AMID"/>
    <property type="match status" value="1"/>
</dbReference>
<proteinExistence type="predicted"/>
<feature type="compositionally biased region" description="Basic and acidic residues" evidence="1">
    <location>
        <begin position="11"/>
        <end position="20"/>
    </location>
</feature>
<dbReference type="Proteomes" id="UP000683575">
    <property type="component" value="Chromosome"/>
</dbReference>
<dbReference type="InterPro" id="IPR002502">
    <property type="entry name" value="Amidase_domain"/>
</dbReference>
<dbReference type="FunFam" id="3.40.80.10:FF:000006">
    <property type="entry name" value="N-acetylmuramoyl-L-alanine amidase"/>
    <property type="match status" value="1"/>
</dbReference>
<feature type="region of interest" description="Disordered" evidence="1">
    <location>
        <begin position="532"/>
        <end position="619"/>
    </location>
</feature>
<reference evidence="3" key="1">
    <citation type="submission" date="2021-06" db="EMBL/GenBank/DDBJ databases">
        <title>Complete genome sequence of Nocardioides sp. G188.</title>
        <authorList>
            <person name="Im W.-T."/>
        </authorList>
    </citation>
    <scope>NUCLEOTIDE SEQUENCE</scope>
    <source>
        <strain evidence="3">G188</strain>
    </source>
</reference>
<dbReference type="GO" id="GO:0009254">
    <property type="term" value="P:peptidoglycan turnover"/>
    <property type="evidence" value="ECO:0007669"/>
    <property type="project" value="TreeGrafter"/>
</dbReference>
<keyword evidence="4" id="KW-1185">Reference proteome</keyword>
<dbReference type="InterPro" id="IPR051206">
    <property type="entry name" value="NAMLAA_amidase_2"/>
</dbReference>
<dbReference type="EMBL" id="CP077062">
    <property type="protein sequence ID" value="QWZ06329.1"/>
    <property type="molecule type" value="Genomic_DNA"/>
</dbReference>
<evidence type="ECO:0000259" key="2">
    <source>
        <dbReference type="SMART" id="SM00644"/>
    </source>
</evidence>
<organism evidence="3 4">
    <name type="scientific">Nocardioides panacis</name>
    <dbReference type="NCBI Taxonomy" id="2849501"/>
    <lineage>
        <taxon>Bacteria</taxon>
        <taxon>Bacillati</taxon>
        <taxon>Actinomycetota</taxon>
        <taxon>Actinomycetes</taxon>
        <taxon>Propionibacteriales</taxon>
        <taxon>Nocardioidaceae</taxon>
        <taxon>Nocardioides</taxon>
    </lineage>
</organism>
<evidence type="ECO:0000313" key="3">
    <source>
        <dbReference type="EMBL" id="QWZ06329.1"/>
    </source>
</evidence>
<protein>
    <submittedName>
        <fullName evidence="3">N-acetylmuramoyl-L-alanine amidase</fullName>
    </submittedName>
</protein>
<feature type="region of interest" description="Disordered" evidence="1">
    <location>
        <begin position="1"/>
        <end position="24"/>
    </location>
</feature>
<dbReference type="AlphaFoldDB" id="A0A975SUY4"/>
<evidence type="ECO:0000256" key="1">
    <source>
        <dbReference type="SAM" id="MobiDB-lite"/>
    </source>
</evidence>
<name>A0A975SUY4_9ACTN</name>
<feature type="domain" description="N-acetylmuramoyl-L-alanine amidase" evidence="2">
    <location>
        <begin position="171"/>
        <end position="309"/>
    </location>
</feature>
<dbReference type="KEGG" id="nps:KRR39_11900"/>
<sequence length="619" mass="65361">MHLTQDAAAAHARELAKAKGDGSPAALQTGTLTQAAKLVGVTRDRLRSDDVANVCGGAAVLASYQPRTTSDRPAAWSKAVGSYAGTATDQDRLDFARQVYSVIRSGESRTTNDGQRVTLAPTQGAAVDAAAVAATIPSGNEVVDCPAVLRCESRPAPYEQYGSTPDQYGNHDLADRPNDGLSIDYIVIHDTEASWQTSLDLVNDPTYLAWHYTIRSSDGQVAQHVNPKNVGFQAGNWYINMHSIGIEHEGFAATGASWYTESMYRSSATLVQYLSREYGVPLDRAHVIGHDQVPGTTKATIPGMHWDPGPFWDWEHYMALLGKPLDRGQHGKAVAARKGTGKGHGHGPKQHGGSDVVTIVPGFADNPQPVTNCDGAGSACTPQGTNFVYLRTAPSDTAPLVADPGLHQTGQASSTEVSDIGPRATAGQKFAVVARQDGWTAVWWLGELAWFKDANAAGDPVTVPSQGRLVRATGTTAVPVYGRGYPESAAYAGTPVPDQGVAPLGYTVKPGQSYVLADDTVKTDYYYAKTYDSSLPGGPHRGGGQGPLLPDLVRPPDRVRAGRGREDHPLAPRPVGPTLDRSSAPHVPARAPRAGTCASQEPAGADEGQEDAPSSLPST</sequence>
<dbReference type="CDD" id="cd06583">
    <property type="entry name" value="PGRP"/>
    <property type="match status" value="1"/>
</dbReference>
<evidence type="ECO:0000313" key="4">
    <source>
        <dbReference type="Proteomes" id="UP000683575"/>
    </source>
</evidence>
<dbReference type="Pfam" id="PF01510">
    <property type="entry name" value="Amidase_2"/>
    <property type="match status" value="1"/>
</dbReference>
<dbReference type="PANTHER" id="PTHR30417">
    <property type="entry name" value="N-ACETYLMURAMOYL-L-ALANINE AMIDASE AMID"/>
    <property type="match status" value="1"/>
</dbReference>